<evidence type="ECO:0000259" key="2">
    <source>
        <dbReference type="Pfam" id="PF02120"/>
    </source>
</evidence>
<proteinExistence type="predicted"/>
<accession>A0A7C3WQF3</accession>
<sequence>MPDGKGLFDVSGHFPWVFGPTALAQALLPIPASLRGCHRQKKHGRPFPEDMFNAQTPAVPLWAGKSAPVRAAPASPAPDRFMTMLQGRLVTHLQRKDPSLPGSERAEARAAAAPPVSVGRFAGNLNPGVKRSGDQPADGGNWRLPPEQIPEMALLLLQAGFPAERLQMLLADPEVQEQGLSLMDLRRAWPEGLGRYWNLLRASEAEPGQANPGGPLLPGWAGFLSLAEQSPRGVLPVPPSRLPEVVAFLQEAGFSPKQVETLLASPQVQEQGLTAALLRENWAKMAFGSQMKDNGQLPFQLLAEVTSRADYRRLWERLQLPPAAMPDLRQALQQLGVTPEALASLEEHATPQGLPVGQVWRVIKESLGQGQAGDPSGKPAETAFPLSAAEVAQWRHLLRQAAFSPETVEALLDFPPPVNAAELRARLASLAPSYSVPKSPEGPKPLYLPEDLQLRSLWWKNHTGTETGLGDQRGHQEQASHLGESGFLREVGSGTLGVFPGLLASAPFSAGDTAGSGRELWGNIGPEVRQAFWSQVEAGILRHLRPGESRLSLVLHPPHLGQIELLLNLKGEDLAVTAMISRPDVAYLAGAGVEQLVQALSQHGLVLSQFHVQLQAGPPGSLGFSALKGGTGGKKEGVTVSGETFRRRRTEGVDRFV</sequence>
<keyword evidence="3" id="KW-0966">Cell projection</keyword>
<gene>
    <name evidence="3" type="ORF">ENV62_04035</name>
</gene>
<dbReference type="AlphaFoldDB" id="A0A7C3WQF3"/>
<reference evidence="3" key="1">
    <citation type="journal article" date="2020" name="mSystems">
        <title>Genome- and Community-Level Interaction Insights into Carbon Utilization and Element Cycling Functions of Hydrothermarchaeota in Hydrothermal Sediment.</title>
        <authorList>
            <person name="Zhou Z."/>
            <person name="Liu Y."/>
            <person name="Xu W."/>
            <person name="Pan J."/>
            <person name="Luo Z.H."/>
            <person name="Li M."/>
        </authorList>
    </citation>
    <scope>NUCLEOTIDE SEQUENCE [LARGE SCALE GENOMIC DNA]</scope>
    <source>
        <strain evidence="3">SpSt-776</strain>
    </source>
</reference>
<dbReference type="EMBL" id="DTHB01000029">
    <property type="protein sequence ID" value="HGB14394.1"/>
    <property type="molecule type" value="Genomic_DNA"/>
</dbReference>
<organism evidence="3">
    <name type="scientific">Desulfobacca acetoxidans</name>
    <dbReference type="NCBI Taxonomy" id="60893"/>
    <lineage>
        <taxon>Bacteria</taxon>
        <taxon>Pseudomonadati</taxon>
        <taxon>Thermodesulfobacteriota</taxon>
        <taxon>Desulfobaccia</taxon>
        <taxon>Desulfobaccales</taxon>
        <taxon>Desulfobaccaceae</taxon>
        <taxon>Desulfobacca</taxon>
    </lineage>
</organism>
<keyword evidence="3" id="KW-0282">Flagellum</keyword>
<evidence type="ECO:0000256" key="1">
    <source>
        <dbReference type="SAM" id="MobiDB-lite"/>
    </source>
</evidence>
<evidence type="ECO:0000313" key="3">
    <source>
        <dbReference type="EMBL" id="HGB14394.1"/>
    </source>
</evidence>
<dbReference type="Gene3D" id="3.30.750.140">
    <property type="match status" value="1"/>
</dbReference>
<feature type="region of interest" description="Disordered" evidence="1">
    <location>
        <begin position="119"/>
        <end position="143"/>
    </location>
</feature>
<dbReference type="InterPro" id="IPR021136">
    <property type="entry name" value="Flagellar_hook_control-like_C"/>
</dbReference>
<comment type="caution">
    <text evidence="3">The sequence shown here is derived from an EMBL/GenBank/DDBJ whole genome shotgun (WGS) entry which is preliminary data.</text>
</comment>
<protein>
    <submittedName>
        <fullName evidence="3">Flagellar hook-length control protein FliK</fullName>
    </submittedName>
</protein>
<keyword evidence="3" id="KW-0969">Cilium</keyword>
<name>A0A7C3WQF3_9BACT</name>
<dbReference type="CDD" id="cd17470">
    <property type="entry name" value="T3SS_Flik_C"/>
    <property type="match status" value="1"/>
</dbReference>
<dbReference type="InterPro" id="IPR038610">
    <property type="entry name" value="FliK-like_C_sf"/>
</dbReference>
<dbReference type="Pfam" id="PF02120">
    <property type="entry name" value="Flg_hook"/>
    <property type="match status" value="1"/>
</dbReference>
<feature type="domain" description="Flagellar hook-length control protein-like C-terminal" evidence="2">
    <location>
        <begin position="543"/>
        <end position="618"/>
    </location>
</feature>